<keyword evidence="8" id="KW-1185">Reference proteome</keyword>
<dbReference type="PROSITE" id="PS00211">
    <property type="entry name" value="ABC_TRANSPORTER_1"/>
    <property type="match status" value="1"/>
</dbReference>
<keyword evidence="1" id="KW-0813">Transport</keyword>
<dbReference type="PROSITE" id="PS50893">
    <property type="entry name" value="ABC_TRANSPORTER_2"/>
    <property type="match status" value="1"/>
</dbReference>
<dbReference type="GO" id="GO:0005524">
    <property type="term" value="F:ATP binding"/>
    <property type="evidence" value="ECO:0007669"/>
    <property type="project" value="UniProtKB-KW"/>
</dbReference>
<evidence type="ECO:0000256" key="5">
    <source>
        <dbReference type="ARBA" id="ARBA00023136"/>
    </source>
</evidence>
<dbReference type="SMART" id="SM00382">
    <property type="entry name" value="AAA"/>
    <property type="match status" value="1"/>
</dbReference>
<evidence type="ECO:0000256" key="3">
    <source>
        <dbReference type="ARBA" id="ARBA00022741"/>
    </source>
</evidence>
<dbReference type="Gene3D" id="2.40.50.100">
    <property type="match status" value="1"/>
</dbReference>
<dbReference type="InterPro" id="IPR015853">
    <property type="entry name" value="ABC_transpr_FbpC"/>
</dbReference>
<dbReference type="PANTHER" id="PTHR43875:SF1">
    <property type="entry name" value="OSMOPROTECTIVE COMPOUNDS UPTAKE ATP-BINDING PROTEIN GGTA"/>
    <property type="match status" value="1"/>
</dbReference>
<reference evidence="7 8" key="1">
    <citation type="journal article" date="2023" name="Microbiol. Spectr.">
        <title>Symbiosis of Carpenter Bees with Uncharacterized Lactic Acid Bacteria Showing NAD Auxotrophy.</title>
        <authorList>
            <person name="Kawasaki S."/>
            <person name="Ozawa K."/>
            <person name="Mori T."/>
            <person name="Yamamoto A."/>
            <person name="Ito M."/>
            <person name="Ohkuma M."/>
            <person name="Sakamoto M."/>
            <person name="Matsutani M."/>
        </authorList>
    </citation>
    <scope>NUCLEOTIDE SEQUENCE [LARGE SCALE GENOMIC DNA]</scope>
    <source>
        <strain evidence="7 8">KimC2</strain>
    </source>
</reference>
<dbReference type="Proteomes" id="UP001321804">
    <property type="component" value="Chromosome"/>
</dbReference>
<sequence length="352" mass="39675">MQVRFSHVSLAFTPGKDTLHDLNFTINDGELVCLLGPSGGGKSTTLNLISGLLVPTAGEIFFDDQDVTQMSPLDRKIGMVFQNYSLYPHLSVENNIAFPLKIAHWNKQKRLERAAELAKLVHVEDQLKKSVNELSGGQQQRVAIARALAKDPNILLLDEPLSNLDARLRMEMRDEIRRIQQETKITTIFVTHDQSEAMHISDSVMVLHNAQIQQYSKPNDLYDHPANEFVASFIGDNPLNIFDRSLLDDTGLKEDLGSSYDKAVKVGVRAENIVLTKSDETFEHGLKCKLLKSDRYGLISTRLYSFKGVELDATGLTEIHDTNEDVTIYFQKQGFFLFDEKGDNLSLEPRHD</sequence>
<accession>A0AAU9DBD4</accession>
<dbReference type="PANTHER" id="PTHR43875">
    <property type="entry name" value="MALTODEXTRIN IMPORT ATP-BINDING PROTEIN MSMX"/>
    <property type="match status" value="1"/>
</dbReference>
<dbReference type="InterPro" id="IPR017871">
    <property type="entry name" value="ABC_transporter-like_CS"/>
</dbReference>
<evidence type="ECO:0000259" key="6">
    <source>
        <dbReference type="PROSITE" id="PS50893"/>
    </source>
</evidence>
<dbReference type="InterPro" id="IPR003593">
    <property type="entry name" value="AAA+_ATPase"/>
</dbReference>
<dbReference type="InterPro" id="IPR003439">
    <property type="entry name" value="ABC_transporter-like_ATP-bd"/>
</dbReference>
<dbReference type="GO" id="GO:0016887">
    <property type="term" value="F:ATP hydrolysis activity"/>
    <property type="evidence" value="ECO:0007669"/>
    <property type="project" value="InterPro"/>
</dbReference>
<keyword evidence="5" id="KW-0472">Membrane</keyword>
<dbReference type="GO" id="GO:0055052">
    <property type="term" value="C:ATP-binding cassette (ABC) transporter complex, substrate-binding subunit-containing"/>
    <property type="evidence" value="ECO:0007669"/>
    <property type="project" value="TreeGrafter"/>
</dbReference>
<proteinExistence type="predicted"/>
<evidence type="ECO:0000256" key="4">
    <source>
        <dbReference type="ARBA" id="ARBA00022840"/>
    </source>
</evidence>
<dbReference type="InterPro" id="IPR047641">
    <property type="entry name" value="ABC_transpr_MalK/UgpC-like"/>
</dbReference>
<dbReference type="RefSeq" id="WP_317696833.1">
    <property type="nucleotide sequence ID" value="NZ_AP026801.1"/>
</dbReference>
<dbReference type="SUPFAM" id="SSF52540">
    <property type="entry name" value="P-loop containing nucleoside triphosphate hydrolases"/>
    <property type="match status" value="1"/>
</dbReference>
<keyword evidence="2" id="KW-1003">Cell membrane</keyword>
<name>A0AAU9DBD4_9LACO</name>
<dbReference type="CDD" id="cd03259">
    <property type="entry name" value="ABC_Carb_Solutes_like"/>
    <property type="match status" value="1"/>
</dbReference>
<dbReference type="GO" id="GO:0015408">
    <property type="term" value="F:ABC-type ferric iron transporter activity"/>
    <property type="evidence" value="ECO:0007669"/>
    <property type="project" value="InterPro"/>
</dbReference>
<evidence type="ECO:0000313" key="8">
    <source>
        <dbReference type="Proteomes" id="UP001321804"/>
    </source>
</evidence>
<evidence type="ECO:0000313" key="7">
    <source>
        <dbReference type="EMBL" id="BDR55486.1"/>
    </source>
</evidence>
<dbReference type="AlphaFoldDB" id="A0AAU9DBD4"/>
<dbReference type="EMBL" id="AP026801">
    <property type="protein sequence ID" value="BDR55486.1"/>
    <property type="molecule type" value="Genomic_DNA"/>
</dbReference>
<feature type="domain" description="ABC transporter" evidence="6">
    <location>
        <begin position="3"/>
        <end position="234"/>
    </location>
</feature>
<gene>
    <name evidence="7" type="ORF">KIMC2_00480</name>
</gene>
<keyword evidence="4 7" id="KW-0067">ATP-binding</keyword>
<dbReference type="Pfam" id="PF00005">
    <property type="entry name" value="ABC_tran"/>
    <property type="match status" value="1"/>
</dbReference>
<protein>
    <submittedName>
        <fullName evidence="7">ABC transporter ATP-binding protein</fullName>
    </submittedName>
</protein>
<dbReference type="Gene3D" id="3.40.50.300">
    <property type="entry name" value="P-loop containing nucleotide triphosphate hydrolases"/>
    <property type="match status" value="1"/>
</dbReference>
<dbReference type="KEGG" id="xak:KIMC2_00480"/>
<dbReference type="InterPro" id="IPR027417">
    <property type="entry name" value="P-loop_NTPase"/>
</dbReference>
<evidence type="ECO:0000256" key="1">
    <source>
        <dbReference type="ARBA" id="ARBA00022448"/>
    </source>
</evidence>
<evidence type="ECO:0000256" key="2">
    <source>
        <dbReference type="ARBA" id="ARBA00022475"/>
    </source>
</evidence>
<dbReference type="FunFam" id="3.40.50.300:FF:000042">
    <property type="entry name" value="Maltose/maltodextrin ABC transporter, ATP-binding protein"/>
    <property type="match status" value="1"/>
</dbReference>
<keyword evidence="3" id="KW-0547">Nucleotide-binding</keyword>
<organism evidence="7 8">
    <name type="scientific">Xylocopilactobacillus apis</name>
    <dbReference type="NCBI Taxonomy" id="2932183"/>
    <lineage>
        <taxon>Bacteria</taxon>
        <taxon>Bacillati</taxon>
        <taxon>Bacillota</taxon>
        <taxon>Bacilli</taxon>
        <taxon>Lactobacillales</taxon>
        <taxon>Lactobacillaceae</taxon>
        <taxon>Xylocopilactobacillus</taxon>
    </lineage>
</organism>